<reference evidence="1" key="2">
    <citation type="submission" date="2020-06" db="EMBL/GenBank/DDBJ databases">
        <title>Helianthus annuus Genome sequencing and assembly Release 2.</title>
        <authorList>
            <person name="Gouzy J."/>
            <person name="Langlade N."/>
            <person name="Munos S."/>
        </authorList>
    </citation>
    <scope>NUCLEOTIDE SEQUENCE</scope>
    <source>
        <tissue evidence="1">Leaves</tissue>
    </source>
</reference>
<name>A0A9K3E4F1_HELAN</name>
<organism evidence="1 2">
    <name type="scientific">Helianthus annuus</name>
    <name type="common">Common sunflower</name>
    <dbReference type="NCBI Taxonomy" id="4232"/>
    <lineage>
        <taxon>Eukaryota</taxon>
        <taxon>Viridiplantae</taxon>
        <taxon>Streptophyta</taxon>
        <taxon>Embryophyta</taxon>
        <taxon>Tracheophyta</taxon>
        <taxon>Spermatophyta</taxon>
        <taxon>Magnoliopsida</taxon>
        <taxon>eudicotyledons</taxon>
        <taxon>Gunneridae</taxon>
        <taxon>Pentapetalae</taxon>
        <taxon>asterids</taxon>
        <taxon>campanulids</taxon>
        <taxon>Asterales</taxon>
        <taxon>Asteraceae</taxon>
        <taxon>Asteroideae</taxon>
        <taxon>Heliantheae alliance</taxon>
        <taxon>Heliantheae</taxon>
        <taxon>Helianthus</taxon>
    </lineage>
</organism>
<reference evidence="1" key="1">
    <citation type="journal article" date="2017" name="Nature">
        <title>The sunflower genome provides insights into oil metabolism, flowering and Asterid evolution.</title>
        <authorList>
            <person name="Badouin H."/>
            <person name="Gouzy J."/>
            <person name="Grassa C.J."/>
            <person name="Murat F."/>
            <person name="Staton S.E."/>
            <person name="Cottret L."/>
            <person name="Lelandais-Briere C."/>
            <person name="Owens G.L."/>
            <person name="Carrere S."/>
            <person name="Mayjonade B."/>
            <person name="Legrand L."/>
            <person name="Gill N."/>
            <person name="Kane N.C."/>
            <person name="Bowers J.E."/>
            <person name="Hubner S."/>
            <person name="Bellec A."/>
            <person name="Berard A."/>
            <person name="Berges H."/>
            <person name="Blanchet N."/>
            <person name="Boniface M.C."/>
            <person name="Brunel D."/>
            <person name="Catrice O."/>
            <person name="Chaidir N."/>
            <person name="Claudel C."/>
            <person name="Donnadieu C."/>
            <person name="Faraut T."/>
            <person name="Fievet G."/>
            <person name="Helmstetter N."/>
            <person name="King M."/>
            <person name="Knapp S.J."/>
            <person name="Lai Z."/>
            <person name="Le Paslier M.C."/>
            <person name="Lippi Y."/>
            <person name="Lorenzon L."/>
            <person name="Mandel J.R."/>
            <person name="Marage G."/>
            <person name="Marchand G."/>
            <person name="Marquand E."/>
            <person name="Bret-Mestries E."/>
            <person name="Morien E."/>
            <person name="Nambeesan S."/>
            <person name="Nguyen T."/>
            <person name="Pegot-Espagnet P."/>
            <person name="Pouilly N."/>
            <person name="Raftis F."/>
            <person name="Sallet E."/>
            <person name="Schiex T."/>
            <person name="Thomas J."/>
            <person name="Vandecasteele C."/>
            <person name="Vares D."/>
            <person name="Vear F."/>
            <person name="Vautrin S."/>
            <person name="Crespi M."/>
            <person name="Mangin B."/>
            <person name="Burke J.M."/>
            <person name="Salse J."/>
            <person name="Munos S."/>
            <person name="Vincourt P."/>
            <person name="Rieseberg L.H."/>
            <person name="Langlade N.B."/>
        </authorList>
    </citation>
    <scope>NUCLEOTIDE SEQUENCE</scope>
    <source>
        <tissue evidence="1">Leaves</tissue>
    </source>
</reference>
<accession>A0A9K3E4F1</accession>
<evidence type="ECO:0000313" key="1">
    <source>
        <dbReference type="EMBL" id="KAF5766187.1"/>
    </source>
</evidence>
<comment type="caution">
    <text evidence="1">The sequence shown here is derived from an EMBL/GenBank/DDBJ whole genome shotgun (WGS) entry which is preliminary data.</text>
</comment>
<proteinExistence type="predicted"/>
<protein>
    <submittedName>
        <fullName evidence="1">Uncharacterized protein</fullName>
    </submittedName>
</protein>
<sequence>MLIVKNVLTLFNLDSREYFFQIDENQSFGRNFLHNCFFKSSSSSSVCRRVSSFSLVSPIFKTIKDAYQC</sequence>
<dbReference type="Proteomes" id="UP000215914">
    <property type="component" value="Unassembled WGS sequence"/>
</dbReference>
<dbReference type="AlphaFoldDB" id="A0A9K3E4F1"/>
<evidence type="ECO:0000313" key="2">
    <source>
        <dbReference type="Proteomes" id="UP000215914"/>
    </source>
</evidence>
<dbReference type="EMBL" id="MNCJ02000330">
    <property type="protein sequence ID" value="KAF5766187.1"/>
    <property type="molecule type" value="Genomic_DNA"/>
</dbReference>
<gene>
    <name evidence="1" type="ORF">HanXRQr2_Chr15g0712361</name>
</gene>
<keyword evidence="2" id="KW-1185">Reference proteome</keyword>
<dbReference type="Gramene" id="mRNA:HanXRQr2_Chr15g0712361">
    <property type="protein sequence ID" value="CDS:HanXRQr2_Chr15g0712361.1"/>
    <property type="gene ID" value="HanXRQr2_Chr15g0712361"/>
</dbReference>